<protein>
    <submittedName>
        <fullName evidence="3">ComF family protein</fullName>
    </submittedName>
</protein>
<dbReference type="SUPFAM" id="SSF53271">
    <property type="entry name" value="PRTase-like"/>
    <property type="match status" value="1"/>
</dbReference>
<evidence type="ECO:0000313" key="4">
    <source>
        <dbReference type="Proteomes" id="UP000269412"/>
    </source>
</evidence>
<evidence type="ECO:0000313" key="3">
    <source>
        <dbReference type="EMBL" id="RKR15024.1"/>
    </source>
</evidence>
<gene>
    <name evidence="3" type="ORF">CLV91_1106</name>
</gene>
<dbReference type="PANTHER" id="PTHR47505">
    <property type="entry name" value="DNA UTILIZATION PROTEIN YHGH"/>
    <property type="match status" value="1"/>
</dbReference>
<comment type="similarity">
    <text evidence="1">Belongs to the ComF/GntX family.</text>
</comment>
<dbReference type="Gene3D" id="3.40.50.2020">
    <property type="match status" value="1"/>
</dbReference>
<reference evidence="3 4" key="1">
    <citation type="submission" date="2018-10" db="EMBL/GenBank/DDBJ databases">
        <title>Genomic Encyclopedia of Archaeal and Bacterial Type Strains, Phase II (KMG-II): from individual species to whole genera.</title>
        <authorList>
            <person name="Goeker M."/>
        </authorList>
    </citation>
    <scope>NUCLEOTIDE SEQUENCE [LARGE SCALE GENOMIC DNA]</scope>
    <source>
        <strain evidence="3 4">DSM 25230</strain>
    </source>
</reference>
<comment type="caution">
    <text evidence="3">The sequence shown here is derived from an EMBL/GenBank/DDBJ whole genome shotgun (WGS) entry which is preliminary data.</text>
</comment>
<dbReference type="Proteomes" id="UP000269412">
    <property type="component" value="Unassembled WGS sequence"/>
</dbReference>
<dbReference type="EMBL" id="RBIQ01000007">
    <property type="protein sequence ID" value="RKR15024.1"/>
    <property type="molecule type" value="Genomic_DNA"/>
</dbReference>
<dbReference type="InterPro" id="IPR029057">
    <property type="entry name" value="PRTase-like"/>
</dbReference>
<accession>A0A495EDQ7</accession>
<evidence type="ECO:0000256" key="1">
    <source>
        <dbReference type="ARBA" id="ARBA00008007"/>
    </source>
</evidence>
<sequence>MLYSKLPNILNDINTLLLPIVCFGCNARLNRGEKHLCTICRNQIPLTEFTFNEENAVDRIFYGIINIKKASSFLLFTEIGIVKNLIHNLKYKNQKQIGSFIGDWYGQILEKNNYLKDIDYIIPVPLHPKKKRKRGYNQVSLFGESLAKHLNTTFLEGVLIKTANTKTQTKKGRINRWQSSKKLYELTDTAILENKNVLLIDDVITTGATMEICAKALQETPNITIYVCSMAVVL</sequence>
<dbReference type="AlphaFoldDB" id="A0A495EDQ7"/>
<dbReference type="CDD" id="cd06223">
    <property type="entry name" value="PRTases_typeI"/>
    <property type="match status" value="1"/>
</dbReference>
<dbReference type="Pfam" id="PF00156">
    <property type="entry name" value="Pribosyltran"/>
    <property type="match status" value="1"/>
</dbReference>
<evidence type="ECO:0000259" key="2">
    <source>
        <dbReference type="Pfam" id="PF00156"/>
    </source>
</evidence>
<dbReference type="InterPro" id="IPR000836">
    <property type="entry name" value="PRTase_dom"/>
</dbReference>
<dbReference type="PANTHER" id="PTHR47505:SF1">
    <property type="entry name" value="DNA UTILIZATION PROTEIN YHGH"/>
    <property type="match status" value="1"/>
</dbReference>
<dbReference type="InterPro" id="IPR051910">
    <property type="entry name" value="ComF/GntX_DNA_util-trans"/>
</dbReference>
<feature type="domain" description="Phosphoribosyltransferase" evidence="2">
    <location>
        <begin position="142"/>
        <end position="217"/>
    </location>
</feature>
<organism evidence="3 4">
    <name type="scientific">Maribacter vaceletii</name>
    <dbReference type="NCBI Taxonomy" id="1206816"/>
    <lineage>
        <taxon>Bacteria</taxon>
        <taxon>Pseudomonadati</taxon>
        <taxon>Bacteroidota</taxon>
        <taxon>Flavobacteriia</taxon>
        <taxon>Flavobacteriales</taxon>
        <taxon>Flavobacteriaceae</taxon>
        <taxon>Maribacter</taxon>
    </lineage>
</organism>
<name>A0A495EDQ7_9FLAO</name>
<proteinExistence type="inferred from homology"/>
<keyword evidence="4" id="KW-1185">Reference proteome</keyword>